<dbReference type="AlphaFoldDB" id="A0A2U3LCV7"/>
<sequence length="42" mass="4588">MQERFTSQEASAVQQMQAGIISGKVSTSVTSPDYRQRATKAL</sequence>
<reference evidence="3" key="1">
    <citation type="submission" date="2018-02" db="EMBL/GenBank/DDBJ databases">
        <authorList>
            <person name="Hausmann B."/>
        </authorList>
    </citation>
    <scope>NUCLEOTIDE SEQUENCE [LARGE SCALE GENOMIC DNA]</scope>
    <source>
        <strain evidence="3">Peat soil MAG SbA1</strain>
    </source>
</reference>
<evidence type="ECO:0000256" key="1">
    <source>
        <dbReference type="SAM" id="MobiDB-lite"/>
    </source>
</evidence>
<dbReference type="EMBL" id="OMOD01000193">
    <property type="protein sequence ID" value="SPF49751.1"/>
    <property type="molecule type" value="Genomic_DNA"/>
</dbReference>
<feature type="compositionally biased region" description="Polar residues" evidence="1">
    <location>
        <begin position="24"/>
        <end position="33"/>
    </location>
</feature>
<evidence type="ECO:0000313" key="2">
    <source>
        <dbReference type="EMBL" id="SPF49751.1"/>
    </source>
</evidence>
<feature type="region of interest" description="Disordered" evidence="1">
    <location>
        <begin position="21"/>
        <end position="42"/>
    </location>
</feature>
<protein>
    <submittedName>
        <fullName evidence="2">Uncharacterized protein</fullName>
    </submittedName>
</protein>
<name>A0A2U3LCV7_9BACT</name>
<proteinExistence type="predicted"/>
<organism evidence="2 3">
    <name type="scientific">Candidatus Sulfotelmatobacter kueseliae</name>
    <dbReference type="NCBI Taxonomy" id="2042962"/>
    <lineage>
        <taxon>Bacteria</taxon>
        <taxon>Pseudomonadati</taxon>
        <taxon>Acidobacteriota</taxon>
        <taxon>Terriglobia</taxon>
        <taxon>Terriglobales</taxon>
        <taxon>Candidatus Korobacteraceae</taxon>
        <taxon>Candidatus Sulfotelmatobacter</taxon>
    </lineage>
</organism>
<gene>
    <name evidence="2" type="ORF">SBA1_940029</name>
</gene>
<accession>A0A2U3LCV7</accession>
<dbReference type="Proteomes" id="UP000238701">
    <property type="component" value="Unassembled WGS sequence"/>
</dbReference>
<evidence type="ECO:0000313" key="3">
    <source>
        <dbReference type="Proteomes" id="UP000238701"/>
    </source>
</evidence>